<evidence type="ECO:0000256" key="1">
    <source>
        <dbReference type="ARBA" id="ARBA00004123"/>
    </source>
</evidence>
<dbReference type="AlphaFoldDB" id="A0AAV8S8V2"/>
<protein>
    <recommendedName>
        <fullName evidence="7">NAC domain-containing protein</fullName>
    </recommendedName>
</protein>
<dbReference type="GO" id="GO:0005634">
    <property type="term" value="C:nucleus"/>
    <property type="evidence" value="ECO:0007669"/>
    <property type="project" value="UniProtKB-SubCell"/>
</dbReference>
<sequence length="372" mass="42502">MDKEPVGFRFHPTDEEIINHYLKLKMNGDDPLVDHVISEVDLTRVEPWELPDRSLLWSDDQVWYFYCRLDYNKYMNRKRANRTTNCGFWKVTGKIRDVKAKRSGEVIGTKRTLVFHIKEGRDCKPTRTDWVIHEYQSKTTLPDQRAFVLCKLKDKASQNESSLHEEGGPSCFLGSDFDDLIAQPGNLEGICLDDLLASPNSGFGSVPQVYTNEEEWADSIVVEPGDYYDERILGMNPSGSRIYKHEHQAGYQNLVGEEEVSSRRIQLQGETSVAVCEKARDATRDDAAVELTPKRSPVVAPKQDREMARVITAKPTIKLQSNRSRGDDRKSAYIRFETPKSGHEQSPPSVYIVNVVVGLLLFIIILWEMLTF</sequence>
<keyword evidence="4" id="KW-0804">Transcription</keyword>
<evidence type="ECO:0000256" key="3">
    <source>
        <dbReference type="ARBA" id="ARBA00023125"/>
    </source>
</evidence>
<keyword evidence="2" id="KW-0805">Transcription regulation</keyword>
<comment type="caution">
    <text evidence="8">The sequence shown here is derived from an EMBL/GenBank/DDBJ whole genome shotgun (WGS) entry which is preliminary data.</text>
</comment>
<evidence type="ECO:0000256" key="6">
    <source>
        <dbReference type="SAM" id="Phobius"/>
    </source>
</evidence>
<dbReference type="PANTHER" id="PTHR31989">
    <property type="entry name" value="NAC DOMAIN-CONTAINING PROTEIN 82-RELATED"/>
    <property type="match status" value="1"/>
</dbReference>
<dbReference type="Gene3D" id="2.170.150.80">
    <property type="entry name" value="NAC domain"/>
    <property type="match status" value="1"/>
</dbReference>
<dbReference type="GO" id="GO:0006355">
    <property type="term" value="P:regulation of DNA-templated transcription"/>
    <property type="evidence" value="ECO:0007669"/>
    <property type="project" value="InterPro"/>
</dbReference>
<name>A0AAV8S8V2_9ROSI</name>
<dbReference type="InterPro" id="IPR003441">
    <property type="entry name" value="NAC-dom"/>
</dbReference>
<reference evidence="8 9" key="1">
    <citation type="submission" date="2021-09" db="EMBL/GenBank/DDBJ databases">
        <title>Genomic insights and catalytic innovation underlie evolution of tropane alkaloids biosynthesis.</title>
        <authorList>
            <person name="Wang Y.-J."/>
            <person name="Tian T."/>
            <person name="Huang J.-P."/>
            <person name="Huang S.-X."/>
        </authorList>
    </citation>
    <scope>NUCLEOTIDE SEQUENCE [LARGE SCALE GENOMIC DNA]</scope>
    <source>
        <strain evidence="8">KIB-2018</strain>
        <tissue evidence="8">Leaf</tissue>
    </source>
</reference>
<keyword evidence="5" id="KW-0539">Nucleus</keyword>
<dbReference type="InterPro" id="IPR036093">
    <property type="entry name" value="NAC_dom_sf"/>
</dbReference>
<keyword evidence="9" id="KW-1185">Reference proteome</keyword>
<dbReference type="Proteomes" id="UP001159364">
    <property type="component" value="Linkage Group LG12"/>
</dbReference>
<evidence type="ECO:0000259" key="7">
    <source>
        <dbReference type="PROSITE" id="PS51005"/>
    </source>
</evidence>
<dbReference type="GO" id="GO:0003677">
    <property type="term" value="F:DNA binding"/>
    <property type="evidence" value="ECO:0007669"/>
    <property type="project" value="UniProtKB-KW"/>
</dbReference>
<dbReference type="SUPFAM" id="SSF101941">
    <property type="entry name" value="NAC domain"/>
    <property type="match status" value="1"/>
</dbReference>
<feature type="domain" description="NAC" evidence="7">
    <location>
        <begin position="4"/>
        <end position="155"/>
    </location>
</feature>
<evidence type="ECO:0000256" key="5">
    <source>
        <dbReference type="ARBA" id="ARBA00023242"/>
    </source>
</evidence>
<keyword evidence="6" id="KW-0472">Membrane</keyword>
<keyword evidence="3" id="KW-0238">DNA-binding</keyword>
<accession>A0AAV8S8V2</accession>
<organism evidence="8 9">
    <name type="scientific">Erythroxylum novogranatense</name>
    <dbReference type="NCBI Taxonomy" id="1862640"/>
    <lineage>
        <taxon>Eukaryota</taxon>
        <taxon>Viridiplantae</taxon>
        <taxon>Streptophyta</taxon>
        <taxon>Embryophyta</taxon>
        <taxon>Tracheophyta</taxon>
        <taxon>Spermatophyta</taxon>
        <taxon>Magnoliopsida</taxon>
        <taxon>eudicotyledons</taxon>
        <taxon>Gunneridae</taxon>
        <taxon>Pentapetalae</taxon>
        <taxon>rosids</taxon>
        <taxon>fabids</taxon>
        <taxon>Malpighiales</taxon>
        <taxon>Erythroxylaceae</taxon>
        <taxon>Erythroxylum</taxon>
    </lineage>
</organism>
<feature type="transmembrane region" description="Helical" evidence="6">
    <location>
        <begin position="350"/>
        <end position="370"/>
    </location>
</feature>
<dbReference type="EMBL" id="JAIWQS010000012">
    <property type="protein sequence ID" value="KAJ8748484.1"/>
    <property type="molecule type" value="Genomic_DNA"/>
</dbReference>
<dbReference type="PROSITE" id="PS51005">
    <property type="entry name" value="NAC"/>
    <property type="match status" value="1"/>
</dbReference>
<keyword evidence="6" id="KW-0812">Transmembrane</keyword>
<comment type="subcellular location">
    <subcellularLocation>
        <location evidence="1">Nucleus</location>
    </subcellularLocation>
</comment>
<evidence type="ECO:0000256" key="2">
    <source>
        <dbReference type="ARBA" id="ARBA00023015"/>
    </source>
</evidence>
<gene>
    <name evidence="8" type="ORF">K2173_003381</name>
</gene>
<proteinExistence type="predicted"/>
<keyword evidence="6" id="KW-1133">Transmembrane helix</keyword>
<evidence type="ECO:0000256" key="4">
    <source>
        <dbReference type="ARBA" id="ARBA00023163"/>
    </source>
</evidence>
<dbReference type="Pfam" id="PF02365">
    <property type="entry name" value="NAM"/>
    <property type="match status" value="1"/>
</dbReference>
<evidence type="ECO:0000313" key="9">
    <source>
        <dbReference type="Proteomes" id="UP001159364"/>
    </source>
</evidence>
<evidence type="ECO:0000313" key="8">
    <source>
        <dbReference type="EMBL" id="KAJ8748484.1"/>
    </source>
</evidence>